<evidence type="ECO:0000313" key="1">
    <source>
        <dbReference type="EMBL" id="CAK0872631.1"/>
    </source>
</evidence>
<keyword evidence="2" id="KW-1185">Reference proteome</keyword>
<sequence length="115" mass="12240">MIRVEVGSELFTQGVAPHYKADFSYTWTLAAPAPSGSRIRFQYHVGGGGAHCLYIDAGAALTVTTTSSFVVDCTGRNYNAQVSHCQSQGVSIASIHSDAENNEILSLLQSQNCNA</sequence>
<gene>
    <name evidence="1" type="ORF">PCOR1329_LOCUS58035</name>
</gene>
<dbReference type="CDD" id="cd00037">
    <property type="entry name" value="CLECT"/>
    <property type="match status" value="1"/>
</dbReference>
<comment type="caution">
    <text evidence="1">The sequence shown here is derived from an EMBL/GenBank/DDBJ whole genome shotgun (WGS) entry which is preliminary data.</text>
</comment>
<dbReference type="EMBL" id="CAUYUJ010017183">
    <property type="protein sequence ID" value="CAK0872631.1"/>
    <property type="molecule type" value="Genomic_DNA"/>
</dbReference>
<protein>
    <submittedName>
        <fullName evidence="1">Uncharacterized protein</fullName>
    </submittedName>
</protein>
<proteinExistence type="predicted"/>
<dbReference type="SUPFAM" id="SSF56436">
    <property type="entry name" value="C-type lectin-like"/>
    <property type="match status" value="1"/>
</dbReference>
<organism evidence="1 2">
    <name type="scientific">Prorocentrum cordatum</name>
    <dbReference type="NCBI Taxonomy" id="2364126"/>
    <lineage>
        <taxon>Eukaryota</taxon>
        <taxon>Sar</taxon>
        <taxon>Alveolata</taxon>
        <taxon>Dinophyceae</taxon>
        <taxon>Prorocentrales</taxon>
        <taxon>Prorocentraceae</taxon>
        <taxon>Prorocentrum</taxon>
    </lineage>
</organism>
<reference evidence="1" key="1">
    <citation type="submission" date="2023-10" db="EMBL/GenBank/DDBJ databases">
        <authorList>
            <person name="Chen Y."/>
            <person name="Shah S."/>
            <person name="Dougan E. K."/>
            <person name="Thang M."/>
            <person name="Chan C."/>
        </authorList>
    </citation>
    <scope>NUCLEOTIDE SEQUENCE [LARGE SCALE GENOMIC DNA]</scope>
</reference>
<dbReference type="Proteomes" id="UP001189429">
    <property type="component" value="Unassembled WGS sequence"/>
</dbReference>
<evidence type="ECO:0000313" key="2">
    <source>
        <dbReference type="Proteomes" id="UP001189429"/>
    </source>
</evidence>
<dbReference type="InterPro" id="IPR016187">
    <property type="entry name" value="CTDL_fold"/>
</dbReference>
<name>A0ABN9VKH0_9DINO</name>
<accession>A0ABN9VKH0</accession>